<organism evidence="9 10">
    <name type="scientific">SAR86 cluster bacterium</name>
    <dbReference type="NCBI Taxonomy" id="2030880"/>
    <lineage>
        <taxon>Bacteria</taxon>
        <taxon>Pseudomonadati</taxon>
        <taxon>Pseudomonadota</taxon>
        <taxon>Gammaproteobacteria</taxon>
        <taxon>SAR86 cluster</taxon>
    </lineage>
</organism>
<dbReference type="SUPFAM" id="SSF52151">
    <property type="entry name" value="FabD/lysophospholipase-like"/>
    <property type="match status" value="1"/>
</dbReference>
<dbReference type="Gene3D" id="3.30.70.250">
    <property type="entry name" value="Malonyl-CoA ACP transacylase, ACP-binding"/>
    <property type="match status" value="1"/>
</dbReference>
<evidence type="ECO:0000256" key="1">
    <source>
        <dbReference type="ARBA" id="ARBA00013258"/>
    </source>
</evidence>
<dbReference type="Pfam" id="PF00698">
    <property type="entry name" value="Acyl_transf_1"/>
    <property type="match status" value="1"/>
</dbReference>
<evidence type="ECO:0000256" key="6">
    <source>
        <dbReference type="PIRNR" id="PIRNR000446"/>
    </source>
</evidence>
<dbReference type="Proteomes" id="UP000320146">
    <property type="component" value="Unassembled WGS sequence"/>
</dbReference>
<feature type="active site" evidence="7">
    <location>
        <position position="198"/>
    </location>
</feature>
<comment type="similarity">
    <text evidence="6">Belongs to the fabD family.</text>
</comment>
<dbReference type="PANTHER" id="PTHR42681:SF1">
    <property type="entry name" value="MALONYL-COA-ACYL CARRIER PROTEIN TRANSACYLASE, MITOCHONDRIAL"/>
    <property type="match status" value="1"/>
</dbReference>
<evidence type="ECO:0000256" key="4">
    <source>
        <dbReference type="ARBA" id="ARBA00023315"/>
    </source>
</evidence>
<dbReference type="SMART" id="SM00827">
    <property type="entry name" value="PKS_AT"/>
    <property type="match status" value="1"/>
</dbReference>
<feature type="active site" evidence="7">
    <location>
        <position position="90"/>
    </location>
</feature>
<feature type="domain" description="Malonyl-CoA:ACP transacylase (MAT)" evidence="8">
    <location>
        <begin position="6"/>
        <end position="296"/>
    </location>
</feature>
<dbReference type="SUPFAM" id="SSF55048">
    <property type="entry name" value="Probable ACP-binding domain of malonyl-CoA ACP transacylase"/>
    <property type="match status" value="1"/>
</dbReference>
<dbReference type="GO" id="GO:0004314">
    <property type="term" value="F:[acyl-carrier-protein] S-malonyltransferase activity"/>
    <property type="evidence" value="ECO:0007669"/>
    <property type="project" value="UniProtKB-EC"/>
</dbReference>
<evidence type="ECO:0000313" key="10">
    <source>
        <dbReference type="Proteomes" id="UP000320146"/>
    </source>
</evidence>
<dbReference type="InterPro" id="IPR024925">
    <property type="entry name" value="Malonyl_CoA-ACP_transAc"/>
</dbReference>
<evidence type="ECO:0000256" key="2">
    <source>
        <dbReference type="ARBA" id="ARBA00018953"/>
    </source>
</evidence>
<dbReference type="PIRSF" id="PIRSF000446">
    <property type="entry name" value="Mct"/>
    <property type="match status" value="1"/>
</dbReference>
<dbReference type="InterPro" id="IPR004410">
    <property type="entry name" value="Malonyl_CoA-ACP_transAc_FabD"/>
</dbReference>
<dbReference type="InterPro" id="IPR016036">
    <property type="entry name" value="Malonyl_transacylase_ACP-bd"/>
</dbReference>
<comment type="catalytic activity">
    <reaction evidence="5 6">
        <text>holo-[ACP] + malonyl-CoA = malonyl-[ACP] + CoA</text>
        <dbReference type="Rhea" id="RHEA:41792"/>
        <dbReference type="Rhea" id="RHEA-COMP:9623"/>
        <dbReference type="Rhea" id="RHEA-COMP:9685"/>
        <dbReference type="ChEBI" id="CHEBI:57287"/>
        <dbReference type="ChEBI" id="CHEBI:57384"/>
        <dbReference type="ChEBI" id="CHEBI:64479"/>
        <dbReference type="ChEBI" id="CHEBI:78449"/>
        <dbReference type="EC" id="2.3.1.39"/>
    </reaction>
</comment>
<dbReference type="PANTHER" id="PTHR42681">
    <property type="entry name" value="MALONYL-COA-ACYL CARRIER PROTEIN TRANSACYLASE, MITOCHONDRIAL"/>
    <property type="match status" value="1"/>
</dbReference>
<keyword evidence="4 6" id="KW-0012">Acyltransferase</keyword>
<keyword evidence="3 6" id="KW-0808">Transferase</keyword>
<evidence type="ECO:0000256" key="5">
    <source>
        <dbReference type="ARBA" id="ARBA00048462"/>
    </source>
</evidence>
<reference evidence="9 10" key="1">
    <citation type="submission" date="2019-02" db="EMBL/GenBank/DDBJ databases">
        <title>Prokaryotic population dynamics and viral predation in marine succession experiment using metagenomics: the confinement effect.</title>
        <authorList>
            <person name="Haro-Moreno J.M."/>
            <person name="Rodriguez-Valera F."/>
            <person name="Lopez-Perez M."/>
        </authorList>
    </citation>
    <scope>NUCLEOTIDE SEQUENCE [LARGE SCALE GENOMIC DNA]</scope>
    <source>
        <strain evidence="9">MED-G166</strain>
    </source>
</reference>
<gene>
    <name evidence="9" type="primary">fabD</name>
    <name evidence="9" type="ORF">EVA99_00120</name>
</gene>
<dbReference type="InterPro" id="IPR001227">
    <property type="entry name" value="Ac_transferase_dom_sf"/>
</dbReference>
<evidence type="ECO:0000313" key="9">
    <source>
        <dbReference type="EMBL" id="RZO24995.1"/>
    </source>
</evidence>
<proteinExistence type="inferred from homology"/>
<dbReference type="InterPro" id="IPR014043">
    <property type="entry name" value="Acyl_transferase_dom"/>
</dbReference>
<evidence type="ECO:0000259" key="8">
    <source>
        <dbReference type="SMART" id="SM00827"/>
    </source>
</evidence>
<dbReference type="EC" id="2.3.1.39" evidence="1 6"/>
<evidence type="ECO:0000256" key="7">
    <source>
        <dbReference type="PIRSR" id="PIRSR000446-1"/>
    </source>
</evidence>
<dbReference type="AlphaFoldDB" id="A0A520MUU0"/>
<dbReference type="GO" id="GO:0005829">
    <property type="term" value="C:cytosol"/>
    <property type="evidence" value="ECO:0007669"/>
    <property type="project" value="TreeGrafter"/>
</dbReference>
<dbReference type="EMBL" id="SHBL01000001">
    <property type="protein sequence ID" value="RZO24995.1"/>
    <property type="molecule type" value="Genomic_DNA"/>
</dbReference>
<dbReference type="InterPro" id="IPR050858">
    <property type="entry name" value="Mal-CoA-ACP_Trans/PKS_FabD"/>
</dbReference>
<sequence length="309" mass="34628">MAFSFLFPGQGAQYSGMFKEHFQEFPEFQETLAIGEEFYKEDLKSIIFTQDPRLNDTYYTQPLLMLMSYSLFQIWKKHKCPMPKVAAGHSLGEVSAFLCAGGFNVKDALRFIKFRATFMIESKGDTKTKMSAVLGLDSESIKKILADKKAKFLEAVNLNSPLQTVIAGNTDEIEAVKNELADKGAKRVIDLAVSVPSHSSLMNIASTKLKLVLDELNLAKPSFPVIQNLHAKIPLTTKEICNNLAEQISNPVQWVSSMNRLKKYGLDEHIEFGPNKVLSSLAKQNRIKGTFSSLDNIDTFKELLDKYGK</sequence>
<dbReference type="NCBIfam" id="TIGR00128">
    <property type="entry name" value="fabD"/>
    <property type="match status" value="1"/>
</dbReference>
<comment type="caution">
    <text evidence="9">The sequence shown here is derived from an EMBL/GenBank/DDBJ whole genome shotgun (WGS) entry which is preliminary data.</text>
</comment>
<name>A0A520MUU0_9GAMM</name>
<dbReference type="Gene3D" id="3.40.366.10">
    <property type="entry name" value="Malonyl-Coenzyme A Acyl Carrier Protein, domain 2"/>
    <property type="match status" value="1"/>
</dbReference>
<dbReference type="InterPro" id="IPR016035">
    <property type="entry name" value="Acyl_Trfase/lysoPLipase"/>
</dbReference>
<protein>
    <recommendedName>
        <fullName evidence="2 6">Malonyl CoA-acyl carrier protein transacylase</fullName>
        <ecNumber evidence="1 6">2.3.1.39</ecNumber>
    </recommendedName>
</protein>
<accession>A0A520MUU0</accession>
<evidence type="ECO:0000256" key="3">
    <source>
        <dbReference type="ARBA" id="ARBA00022679"/>
    </source>
</evidence>
<dbReference type="GO" id="GO:0006633">
    <property type="term" value="P:fatty acid biosynthetic process"/>
    <property type="evidence" value="ECO:0007669"/>
    <property type="project" value="TreeGrafter"/>
</dbReference>